<dbReference type="Pfam" id="PF07285">
    <property type="entry name" value="DUF1444"/>
    <property type="match status" value="1"/>
</dbReference>
<dbReference type="RefSeq" id="WP_069076260.1">
    <property type="nucleotide sequence ID" value="NZ_CP015637.1"/>
</dbReference>
<dbReference type="AlphaFoldDB" id="A0A1B3CTJ3"/>
<dbReference type="InterPro" id="IPR010838">
    <property type="entry name" value="DUF1444"/>
</dbReference>
<sequence length="405" mass="45196">MLQSLLDKIFSRPLTQEGFAKKFIESARKAGYSEAMDFQASEFRIRHNNGSYFNLHNAFRDYQNGDKTQKAAILNGYVSTLLESGQRTGTVFENVKAQLRPVIRNLAMLEEVRLEHARNGGDKPHDVVYQSLGRDCVIMLAVDSPESTATLTRGPEAQWGVTMDEAVAISIENLRDATHEAFGEIIPGLYAAQWADGYDSSRVLLPDVLQRAPVKGRPVFMIPSRDVLMVTGDKDEQGIRQMVELSFKALERGRAVSTDIYTYDGRDIVPFHPDDEGVNNRLATLEHLLLQGSYSNQKELLDKVNLETSVDVFVASYLLYELSDQNGKTVSMSAWTKGVPTLLPKSDRIVLVEPVEGGEPTVKTVLWSEFESELGDLLTTEAGYPPRYRTLGFPSAEQLNRLTAL</sequence>
<dbReference type="EMBL" id="CP063233">
    <property type="protein sequence ID" value="QOU02623.1"/>
    <property type="molecule type" value="Genomic_DNA"/>
</dbReference>
<dbReference type="Proteomes" id="UP000593833">
    <property type="component" value="Chromosome"/>
</dbReference>
<evidence type="ECO:0000313" key="2">
    <source>
        <dbReference type="Proteomes" id="UP000593833"/>
    </source>
</evidence>
<proteinExistence type="predicted"/>
<protein>
    <submittedName>
        <fullName evidence="1">DUF1444 family protein</fullName>
    </submittedName>
</protein>
<organism evidence="1 2">
    <name type="scientific">Pseudomonas fluorescens</name>
    <dbReference type="NCBI Taxonomy" id="294"/>
    <lineage>
        <taxon>Bacteria</taxon>
        <taxon>Pseudomonadati</taxon>
        <taxon>Pseudomonadota</taxon>
        <taxon>Gammaproteobacteria</taxon>
        <taxon>Pseudomonadales</taxon>
        <taxon>Pseudomonadaceae</taxon>
        <taxon>Pseudomonas</taxon>
    </lineage>
</organism>
<accession>A0A1B3CTJ3</accession>
<reference evidence="1 2" key="1">
    <citation type="submission" date="2020-10" db="EMBL/GenBank/DDBJ databases">
        <title>Complete genome sequence of a novel Pseudomonas fluorescens strain isolated from the flower of kumarahou (Pomaderris kumeraho).</title>
        <authorList>
            <person name="Summers M.C."/>
            <person name="Nowak V."/>
            <person name="Fairhurst M.J."/>
            <person name="Owen J.G."/>
            <person name="Gerth M.L."/>
            <person name="Patrick W.M."/>
        </authorList>
    </citation>
    <scope>NUCLEOTIDE SEQUENCE [LARGE SCALE GENOMIC DNA]</scope>
    <source>
        <strain evidence="1 2">KF1</strain>
    </source>
</reference>
<evidence type="ECO:0000313" key="1">
    <source>
        <dbReference type="EMBL" id="QOU02623.1"/>
    </source>
</evidence>
<name>A0A1B3CTJ3_PSEFL</name>
<gene>
    <name evidence="1" type="ORF">IM720_18035</name>
</gene>
<dbReference type="OrthoDB" id="6770354at2"/>